<dbReference type="SUPFAM" id="SSF46785">
    <property type="entry name" value="Winged helix' DNA-binding domain"/>
    <property type="match status" value="1"/>
</dbReference>
<evidence type="ECO:0000313" key="6">
    <source>
        <dbReference type="EMBL" id="MFD1364256.1"/>
    </source>
</evidence>
<dbReference type="PANTHER" id="PTHR30346">
    <property type="entry name" value="TRANSCRIPTIONAL DUAL REGULATOR HCAR-RELATED"/>
    <property type="match status" value="1"/>
</dbReference>
<evidence type="ECO:0000256" key="2">
    <source>
        <dbReference type="ARBA" id="ARBA00023015"/>
    </source>
</evidence>
<dbReference type="InterPro" id="IPR036390">
    <property type="entry name" value="WH_DNA-bd_sf"/>
</dbReference>
<keyword evidence="7" id="KW-1185">Reference proteome</keyword>
<gene>
    <name evidence="6" type="ORF">ACFQ5G_02740</name>
</gene>
<comment type="similarity">
    <text evidence="1">Belongs to the LysR transcriptional regulatory family.</text>
</comment>
<dbReference type="InterPro" id="IPR036388">
    <property type="entry name" value="WH-like_DNA-bd_sf"/>
</dbReference>
<keyword evidence="2" id="KW-0805">Transcription regulation</keyword>
<name>A0ABW4A0Z2_9ACTN</name>
<evidence type="ECO:0000313" key="7">
    <source>
        <dbReference type="Proteomes" id="UP001597183"/>
    </source>
</evidence>
<organism evidence="6 7">
    <name type="scientific">Actinoplanes sichuanensis</name>
    <dbReference type="NCBI Taxonomy" id="512349"/>
    <lineage>
        <taxon>Bacteria</taxon>
        <taxon>Bacillati</taxon>
        <taxon>Actinomycetota</taxon>
        <taxon>Actinomycetes</taxon>
        <taxon>Micromonosporales</taxon>
        <taxon>Micromonosporaceae</taxon>
        <taxon>Actinoplanes</taxon>
    </lineage>
</organism>
<evidence type="ECO:0000256" key="1">
    <source>
        <dbReference type="ARBA" id="ARBA00009437"/>
    </source>
</evidence>
<reference evidence="7" key="1">
    <citation type="journal article" date="2019" name="Int. J. Syst. Evol. Microbiol.">
        <title>The Global Catalogue of Microorganisms (GCM) 10K type strain sequencing project: providing services to taxonomists for standard genome sequencing and annotation.</title>
        <authorList>
            <consortium name="The Broad Institute Genomics Platform"/>
            <consortium name="The Broad Institute Genome Sequencing Center for Infectious Disease"/>
            <person name="Wu L."/>
            <person name="Ma J."/>
        </authorList>
    </citation>
    <scope>NUCLEOTIDE SEQUENCE [LARGE SCALE GENOMIC DNA]</scope>
    <source>
        <strain evidence="7">CCM 7526</strain>
    </source>
</reference>
<proteinExistence type="inferred from homology"/>
<dbReference type="EMBL" id="JBHTMK010000004">
    <property type="protein sequence ID" value="MFD1364256.1"/>
    <property type="molecule type" value="Genomic_DNA"/>
</dbReference>
<dbReference type="Gene3D" id="1.10.10.10">
    <property type="entry name" value="Winged helix-like DNA-binding domain superfamily/Winged helix DNA-binding domain"/>
    <property type="match status" value="1"/>
</dbReference>
<evidence type="ECO:0000259" key="5">
    <source>
        <dbReference type="PROSITE" id="PS50931"/>
    </source>
</evidence>
<keyword evidence="3" id="KW-0238">DNA-binding</keyword>
<dbReference type="Pfam" id="PF00126">
    <property type="entry name" value="HTH_1"/>
    <property type="match status" value="1"/>
</dbReference>
<sequence length="136" mass="14682">MNVELRHLRALAAIGDEGTISAAAAVLRISQPALSRTLDQLERRIGTTLVERTTRRLALTDAGRRLHERAHLILNQVDDALAEAAAEPQPLHVGSPGRLSVTTRSACCGRGVTGIRRRRSGCTAATIRRPPYDGES</sequence>
<dbReference type="PRINTS" id="PR00039">
    <property type="entry name" value="HTHLYSR"/>
</dbReference>
<accession>A0ABW4A0Z2</accession>
<feature type="domain" description="HTH lysR-type" evidence="5">
    <location>
        <begin position="3"/>
        <end position="60"/>
    </location>
</feature>
<protein>
    <submittedName>
        <fullName evidence="6">LysR family transcriptional regulator</fullName>
    </submittedName>
</protein>
<dbReference type="RefSeq" id="WP_317793828.1">
    <property type="nucleotide sequence ID" value="NZ_AP028461.1"/>
</dbReference>
<evidence type="ECO:0000256" key="4">
    <source>
        <dbReference type="ARBA" id="ARBA00023163"/>
    </source>
</evidence>
<comment type="caution">
    <text evidence="6">The sequence shown here is derived from an EMBL/GenBank/DDBJ whole genome shotgun (WGS) entry which is preliminary data.</text>
</comment>
<dbReference type="PANTHER" id="PTHR30346:SF28">
    <property type="entry name" value="HTH-TYPE TRANSCRIPTIONAL REGULATOR CYNR"/>
    <property type="match status" value="1"/>
</dbReference>
<dbReference type="Proteomes" id="UP001597183">
    <property type="component" value="Unassembled WGS sequence"/>
</dbReference>
<keyword evidence="4" id="KW-0804">Transcription</keyword>
<dbReference type="InterPro" id="IPR000847">
    <property type="entry name" value="LysR_HTH_N"/>
</dbReference>
<dbReference type="PROSITE" id="PS50931">
    <property type="entry name" value="HTH_LYSR"/>
    <property type="match status" value="1"/>
</dbReference>
<evidence type="ECO:0000256" key="3">
    <source>
        <dbReference type="ARBA" id="ARBA00023125"/>
    </source>
</evidence>